<evidence type="ECO:0000256" key="3">
    <source>
        <dbReference type="ARBA" id="ARBA00022448"/>
    </source>
</evidence>
<keyword evidence="7" id="KW-0249">Electron transport</keyword>
<evidence type="ECO:0000256" key="9">
    <source>
        <dbReference type="ARBA" id="ARBA00023004"/>
    </source>
</evidence>
<dbReference type="GO" id="GO:0140575">
    <property type="term" value="F:transmembrane monodehydroascorbate reductase activity"/>
    <property type="evidence" value="ECO:0007669"/>
    <property type="project" value="InterPro"/>
</dbReference>
<feature type="domain" description="Cytochrome b561" evidence="13">
    <location>
        <begin position="1"/>
        <end position="203"/>
    </location>
</feature>
<dbReference type="Proteomes" id="UP000663877">
    <property type="component" value="Unassembled WGS sequence"/>
</dbReference>
<evidence type="ECO:0000313" key="14">
    <source>
        <dbReference type="EMBL" id="CAF0897721.1"/>
    </source>
</evidence>
<organism evidence="14 17">
    <name type="scientific">Adineta steineri</name>
    <dbReference type="NCBI Taxonomy" id="433720"/>
    <lineage>
        <taxon>Eukaryota</taxon>
        <taxon>Metazoa</taxon>
        <taxon>Spiralia</taxon>
        <taxon>Gnathifera</taxon>
        <taxon>Rotifera</taxon>
        <taxon>Eurotatoria</taxon>
        <taxon>Bdelloidea</taxon>
        <taxon>Adinetida</taxon>
        <taxon>Adinetidae</taxon>
        <taxon>Adineta</taxon>
    </lineage>
</organism>
<feature type="transmembrane region" description="Helical" evidence="12">
    <location>
        <begin position="30"/>
        <end position="49"/>
    </location>
</feature>
<keyword evidence="6" id="KW-0479">Metal-binding</keyword>
<keyword evidence="16" id="KW-1185">Reference proteome</keyword>
<keyword evidence="3" id="KW-0813">Transport</keyword>
<dbReference type="GO" id="GO:0140571">
    <property type="term" value="F:transmembrane ascorbate ferrireductase activity"/>
    <property type="evidence" value="ECO:0007669"/>
    <property type="project" value="UniProtKB-EC"/>
</dbReference>
<dbReference type="EMBL" id="CAJNOI010000035">
    <property type="protein sequence ID" value="CAF0897721.1"/>
    <property type="molecule type" value="Genomic_DNA"/>
</dbReference>
<evidence type="ECO:0000256" key="10">
    <source>
        <dbReference type="ARBA" id="ARBA00023136"/>
    </source>
</evidence>
<feature type="transmembrane region" description="Helical" evidence="12">
    <location>
        <begin position="70"/>
        <end position="89"/>
    </location>
</feature>
<dbReference type="Gene3D" id="1.20.120.1770">
    <property type="match status" value="1"/>
</dbReference>
<feature type="transmembrane region" description="Helical" evidence="12">
    <location>
        <begin position="177"/>
        <end position="195"/>
    </location>
</feature>
<dbReference type="InterPro" id="IPR045150">
    <property type="entry name" value="CYB561D1/2"/>
</dbReference>
<accession>A0A813ZFH2</accession>
<dbReference type="SMART" id="SM00665">
    <property type="entry name" value="B561"/>
    <property type="match status" value="1"/>
</dbReference>
<dbReference type="GO" id="GO:0016020">
    <property type="term" value="C:membrane"/>
    <property type="evidence" value="ECO:0007669"/>
    <property type="project" value="UniProtKB-SubCell"/>
</dbReference>
<evidence type="ECO:0000313" key="15">
    <source>
        <dbReference type="EMBL" id="CAF1010266.1"/>
    </source>
</evidence>
<keyword evidence="5 12" id="KW-0812">Transmembrane</keyword>
<comment type="subcellular location">
    <subcellularLocation>
        <location evidence="2">Membrane</location>
        <topology evidence="2">Multi-pass membrane protein</topology>
    </subcellularLocation>
</comment>
<reference evidence="14" key="1">
    <citation type="submission" date="2021-02" db="EMBL/GenBank/DDBJ databases">
        <authorList>
            <person name="Nowell W R."/>
        </authorList>
    </citation>
    <scope>NUCLEOTIDE SEQUENCE</scope>
</reference>
<dbReference type="Pfam" id="PF03188">
    <property type="entry name" value="Cytochrom_B561"/>
    <property type="match status" value="1"/>
</dbReference>
<evidence type="ECO:0000256" key="1">
    <source>
        <dbReference type="ARBA" id="ARBA00001970"/>
    </source>
</evidence>
<evidence type="ECO:0000256" key="7">
    <source>
        <dbReference type="ARBA" id="ARBA00022982"/>
    </source>
</evidence>
<evidence type="ECO:0000256" key="8">
    <source>
        <dbReference type="ARBA" id="ARBA00022989"/>
    </source>
</evidence>
<keyword evidence="8 12" id="KW-1133">Transmembrane helix</keyword>
<dbReference type="EMBL" id="CAJNOM010000084">
    <property type="protein sequence ID" value="CAF1010266.1"/>
    <property type="molecule type" value="Genomic_DNA"/>
</dbReference>
<dbReference type="AlphaFoldDB" id="A0A813ZFH2"/>
<feature type="transmembrane region" description="Helical" evidence="12">
    <location>
        <begin position="143"/>
        <end position="165"/>
    </location>
</feature>
<dbReference type="EC" id="7.2.1.3" evidence="11"/>
<name>A0A813ZFH2_9BILA</name>
<feature type="transmembrane region" description="Helical" evidence="12">
    <location>
        <begin position="101"/>
        <end position="131"/>
    </location>
</feature>
<proteinExistence type="predicted"/>
<dbReference type="PANTHER" id="PTHR15422:SF45">
    <property type="entry name" value="CYTOCHROME B561 DOMAIN-CONTAINING PROTEIN"/>
    <property type="match status" value="1"/>
</dbReference>
<evidence type="ECO:0000256" key="12">
    <source>
        <dbReference type="SAM" id="Phobius"/>
    </source>
</evidence>
<protein>
    <recommendedName>
        <fullName evidence="11">ascorbate ferrireductase (transmembrane)</fullName>
        <ecNumber evidence="11">7.2.1.3</ecNumber>
    </recommendedName>
</protein>
<gene>
    <name evidence="14" type="ORF">BJG266_LOCUS10304</name>
    <name evidence="15" type="ORF">QVE165_LOCUS15427</name>
</gene>
<sequence>MRRIAITVSISLVLLFVVLSIWESGLFKLHPSLMAAGYLGCMFQAIYIFSTDHTSRSRTLTRKKQILIHSLLQVGTIICSIIAFIAIYLNKQQRDKPHFTTWHGLIGLIAFIWSLLQAIAGLFLTIFQQYLHSLRLTYAQLRIYHATSGVLLFTLSCFVIVLGLASNWFKSKMPNNTITYSIIFYLLTSSMLFLAHKCVEQVKNRYVKRKITTK</sequence>
<evidence type="ECO:0000313" key="17">
    <source>
        <dbReference type="Proteomes" id="UP000663877"/>
    </source>
</evidence>
<dbReference type="InterPro" id="IPR006593">
    <property type="entry name" value="Cyt_b561/ferric_Rdtase_TM"/>
</dbReference>
<dbReference type="OrthoDB" id="432881at2759"/>
<evidence type="ECO:0000256" key="2">
    <source>
        <dbReference type="ARBA" id="ARBA00004141"/>
    </source>
</evidence>
<dbReference type="Proteomes" id="UP000663832">
    <property type="component" value="Unassembled WGS sequence"/>
</dbReference>
<comment type="cofactor">
    <cofactor evidence="1">
        <name>heme b</name>
        <dbReference type="ChEBI" id="CHEBI:60344"/>
    </cofactor>
</comment>
<evidence type="ECO:0000256" key="6">
    <source>
        <dbReference type="ARBA" id="ARBA00022723"/>
    </source>
</evidence>
<keyword evidence="9" id="KW-0408">Iron</keyword>
<evidence type="ECO:0000256" key="4">
    <source>
        <dbReference type="ARBA" id="ARBA00022617"/>
    </source>
</evidence>
<dbReference type="PROSITE" id="PS50939">
    <property type="entry name" value="CYTOCHROME_B561"/>
    <property type="match status" value="1"/>
</dbReference>
<comment type="caution">
    <text evidence="14">The sequence shown here is derived from an EMBL/GenBank/DDBJ whole genome shotgun (WGS) entry which is preliminary data.</text>
</comment>
<keyword evidence="4" id="KW-0349">Heme</keyword>
<dbReference type="CDD" id="cd08761">
    <property type="entry name" value="Cyt_b561_CYB561D2_like"/>
    <property type="match status" value="1"/>
</dbReference>
<evidence type="ECO:0000256" key="5">
    <source>
        <dbReference type="ARBA" id="ARBA00022692"/>
    </source>
</evidence>
<dbReference type="PANTHER" id="PTHR15422">
    <property type="entry name" value="OS05G0565100 PROTEIN"/>
    <property type="match status" value="1"/>
</dbReference>
<evidence type="ECO:0000313" key="16">
    <source>
        <dbReference type="Proteomes" id="UP000663832"/>
    </source>
</evidence>
<evidence type="ECO:0000256" key="11">
    <source>
        <dbReference type="ARBA" id="ARBA00024225"/>
    </source>
</evidence>
<dbReference type="GO" id="GO:0046872">
    <property type="term" value="F:metal ion binding"/>
    <property type="evidence" value="ECO:0007669"/>
    <property type="project" value="UniProtKB-KW"/>
</dbReference>
<evidence type="ECO:0000259" key="13">
    <source>
        <dbReference type="PROSITE" id="PS50939"/>
    </source>
</evidence>
<keyword evidence="10 12" id="KW-0472">Membrane</keyword>